<evidence type="ECO:0000313" key="2">
    <source>
        <dbReference type="Proteomes" id="UP000038040"/>
    </source>
</evidence>
<reference evidence="1 3" key="2">
    <citation type="submission" date="2018-11" db="EMBL/GenBank/DDBJ databases">
        <authorList>
            <consortium name="Pathogen Informatics"/>
        </authorList>
    </citation>
    <scope>NUCLEOTIDE SEQUENCE [LARGE SCALE GENOMIC DNA]</scope>
</reference>
<dbReference type="Proteomes" id="UP000274756">
    <property type="component" value="Unassembled WGS sequence"/>
</dbReference>
<evidence type="ECO:0000313" key="1">
    <source>
        <dbReference type="EMBL" id="VDN54546.1"/>
    </source>
</evidence>
<name>A0A0N4U0S0_DRAME</name>
<dbReference type="WBParaSite" id="DME_0000015901-mRNA-1">
    <property type="protein sequence ID" value="DME_0000015901-mRNA-1"/>
    <property type="gene ID" value="DME_0000015901"/>
</dbReference>
<evidence type="ECO:0000313" key="4">
    <source>
        <dbReference type="WBParaSite" id="DME_0000015901-mRNA-1"/>
    </source>
</evidence>
<accession>A0A0N4U0S0</accession>
<keyword evidence="3" id="KW-1185">Reference proteome</keyword>
<dbReference type="AlphaFoldDB" id="A0A0N4U0S0"/>
<organism evidence="2 4">
    <name type="scientific">Dracunculus medinensis</name>
    <name type="common">Guinea worm</name>
    <dbReference type="NCBI Taxonomy" id="318479"/>
    <lineage>
        <taxon>Eukaryota</taxon>
        <taxon>Metazoa</taxon>
        <taxon>Ecdysozoa</taxon>
        <taxon>Nematoda</taxon>
        <taxon>Chromadorea</taxon>
        <taxon>Rhabditida</taxon>
        <taxon>Spirurina</taxon>
        <taxon>Dracunculoidea</taxon>
        <taxon>Dracunculidae</taxon>
        <taxon>Dracunculus</taxon>
    </lineage>
</organism>
<gene>
    <name evidence="1" type="ORF">DME_LOCUS4519</name>
</gene>
<reference evidence="4" key="1">
    <citation type="submission" date="2017-02" db="UniProtKB">
        <authorList>
            <consortium name="WormBaseParasite"/>
        </authorList>
    </citation>
    <scope>IDENTIFICATION</scope>
</reference>
<proteinExistence type="predicted"/>
<evidence type="ECO:0000313" key="3">
    <source>
        <dbReference type="Proteomes" id="UP000274756"/>
    </source>
</evidence>
<dbReference type="Proteomes" id="UP000038040">
    <property type="component" value="Unplaced"/>
</dbReference>
<dbReference type="EMBL" id="UYYG01001150">
    <property type="protein sequence ID" value="VDN54546.1"/>
    <property type="molecule type" value="Genomic_DNA"/>
</dbReference>
<sequence length="69" mass="8001">MLMRAARKDTMLFDCVWRGQMQSDGVGTNCGSIQTTVVAPKGVFSKKEIYSFKYFRLNDIHDELRYCDK</sequence>
<protein>
    <submittedName>
        <fullName evidence="4">Metalloendopeptidase</fullName>
    </submittedName>
</protein>